<dbReference type="RefSeq" id="WP_344812191.1">
    <property type="nucleotide sequence ID" value="NZ_BAAAYX010000004.1"/>
</dbReference>
<feature type="compositionally biased region" description="Pro residues" evidence="1">
    <location>
        <begin position="1"/>
        <end position="12"/>
    </location>
</feature>
<evidence type="ECO:0000256" key="1">
    <source>
        <dbReference type="SAM" id="MobiDB-lite"/>
    </source>
</evidence>
<feature type="compositionally biased region" description="Low complexity" evidence="1">
    <location>
        <begin position="16"/>
        <end position="25"/>
    </location>
</feature>
<dbReference type="EMBL" id="BAAAYX010000004">
    <property type="protein sequence ID" value="GAA3702901.1"/>
    <property type="molecule type" value="Genomic_DNA"/>
</dbReference>
<evidence type="ECO:0000313" key="4">
    <source>
        <dbReference type="Proteomes" id="UP001500051"/>
    </source>
</evidence>
<reference evidence="4" key="1">
    <citation type="journal article" date="2019" name="Int. J. Syst. Evol. Microbiol.">
        <title>The Global Catalogue of Microorganisms (GCM) 10K type strain sequencing project: providing services to taxonomists for standard genome sequencing and annotation.</title>
        <authorList>
            <consortium name="The Broad Institute Genomics Platform"/>
            <consortium name="The Broad Institute Genome Sequencing Center for Infectious Disease"/>
            <person name="Wu L."/>
            <person name="Ma J."/>
        </authorList>
    </citation>
    <scope>NUCLEOTIDE SEQUENCE [LARGE SCALE GENOMIC DNA]</scope>
    <source>
        <strain evidence="4">JCM 16548</strain>
    </source>
</reference>
<evidence type="ECO:0000256" key="2">
    <source>
        <dbReference type="SAM" id="Phobius"/>
    </source>
</evidence>
<gene>
    <name evidence="3" type="ORF">GCM10022204_20080</name>
</gene>
<accession>A0ABP7DCY2</accession>
<comment type="caution">
    <text evidence="3">The sequence shown here is derived from an EMBL/GenBank/DDBJ whole genome shotgun (WGS) entry which is preliminary data.</text>
</comment>
<feature type="transmembrane region" description="Helical" evidence="2">
    <location>
        <begin position="68"/>
        <end position="88"/>
    </location>
</feature>
<feature type="region of interest" description="Disordered" evidence="1">
    <location>
        <begin position="1"/>
        <end position="25"/>
    </location>
</feature>
<dbReference type="Proteomes" id="UP001500051">
    <property type="component" value="Unassembled WGS sequence"/>
</dbReference>
<evidence type="ECO:0008006" key="5">
    <source>
        <dbReference type="Google" id="ProtNLM"/>
    </source>
</evidence>
<keyword evidence="2" id="KW-0472">Membrane</keyword>
<feature type="transmembrane region" description="Helical" evidence="2">
    <location>
        <begin position="35"/>
        <end position="56"/>
    </location>
</feature>
<organism evidence="3 4">
    <name type="scientific">Microlunatus aurantiacus</name>
    <dbReference type="NCBI Taxonomy" id="446786"/>
    <lineage>
        <taxon>Bacteria</taxon>
        <taxon>Bacillati</taxon>
        <taxon>Actinomycetota</taxon>
        <taxon>Actinomycetes</taxon>
        <taxon>Propionibacteriales</taxon>
        <taxon>Propionibacteriaceae</taxon>
        <taxon>Microlunatus</taxon>
    </lineage>
</organism>
<protein>
    <recommendedName>
        <fullName evidence="5">DUF4190 domain-containing protein</fullName>
    </recommendedName>
</protein>
<evidence type="ECO:0000313" key="3">
    <source>
        <dbReference type="EMBL" id="GAA3702901.1"/>
    </source>
</evidence>
<keyword evidence="2" id="KW-0812">Transmembrane</keyword>
<keyword evidence="2" id="KW-1133">Transmembrane helix</keyword>
<sequence length="100" mass="10185">MSYDQAPPPPGGGTPYGAPQYGGPPAQDPGRTMGIVGLVLAIFCNLIGLVVSIIAFNKSKQAGFKNNIALAGIIVGAVLFVIGLIYNLTVGLPMLQNMGG</sequence>
<proteinExistence type="predicted"/>
<keyword evidence="4" id="KW-1185">Reference proteome</keyword>
<name>A0ABP7DCY2_9ACTN</name>